<feature type="domain" description="Carboxylesterase type B" evidence="2">
    <location>
        <begin position="9"/>
        <end position="289"/>
    </location>
</feature>
<dbReference type="InterPro" id="IPR029058">
    <property type="entry name" value="AB_hydrolase_fold"/>
</dbReference>
<dbReference type="PANTHER" id="PTHR11559">
    <property type="entry name" value="CARBOXYLESTERASE"/>
    <property type="match status" value="1"/>
</dbReference>
<reference evidence="3 4" key="1">
    <citation type="journal article" date="2016" name="Genome Biol. Evol.">
        <title>Gene Family Evolution Reflects Adaptation to Soil Environmental Stressors in the Genome of the Collembolan Orchesella cincta.</title>
        <authorList>
            <person name="Faddeeva-Vakhrusheva A."/>
            <person name="Derks M.F."/>
            <person name="Anvar S.Y."/>
            <person name="Agamennone V."/>
            <person name="Suring W."/>
            <person name="Smit S."/>
            <person name="van Straalen N.M."/>
            <person name="Roelofs D."/>
        </authorList>
    </citation>
    <scope>NUCLEOTIDE SEQUENCE [LARGE SCALE GENOMIC DNA]</scope>
    <source>
        <tissue evidence="3">Mixed pool</tissue>
    </source>
</reference>
<evidence type="ECO:0000313" key="3">
    <source>
        <dbReference type="EMBL" id="ODM99167.1"/>
    </source>
</evidence>
<dbReference type="Gene3D" id="3.40.50.1820">
    <property type="entry name" value="alpha/beta hydrolase"/>
    <property type="match status" value="1"/>
</dbReference>
<keyword evidence="1" id="KW-0325">Glycoprotein</keyword>
<feature type="non-terminal residue" evidence="3">
    <location>
        <position position="1"/>
    </location>
</feature>
<gene>
    <name evidence="3" type="ORF">Ocin01_07510</name>
</gene>
<keyword evidence="4" id="KW-1185">Reference proteome</keyword>
<name>A0A1D2N1I3_ORCCI</name>
<organism evidence="3 4">
    <name type="scientific">Orchesella cincta</name>
    <name type="common">Springtail</name>
    <name type="synonym">Podura cincta</name>
    <dbReference type="NCBI Taxonomy" id="48709"/>
    <lineage>
        <taxon>Eukaryota</taxon>
        <taxon>Metazoa</taxon>
        <taxon>Ecdysozoa</taxon>
        <taxon>Arthropoda</taxon>
        <taxon>Hexapoda</taxon>
        <taxon>Collembola</taxon>
        <taxon>Entomobryomorpha</taxon>
        <taxon>Entomobryoidea</taxon>
        <taxon>Orchesellidae</taxon>
        <taxon>Orchesellinae</taxon>
        <taxon>Orchesella</taxon>
    </lineage>
</organism>
<sequence>ILTTQFVLPTVLGPVIDKYSRPPSYQFLPDYPEKLPIVNRVPVIAGITKDEGLTAFVFLSQEFSVKELNNLEYIQKVILPKYLNLIMRSRGGDSLYRAKFIQSLSSQVMAFYMQDFLQDPVSTLVGILGDIWINTCHRKTMESFCFNDVPAAYAYLFTHHDPVISPSEIGAKIEELREAGMDHPIFDYGVAHTEEILYMLLDNTPEGIRKLHLTRNRVMSEILSKIWTSFANDMSPEVTTLELPYVSWPQWNPVCRGHNYTDPDFSLYEISLNNHRLFKNYRVTETQFWWKIHQDTFS</sequence>
<accession>A0A1D2N1I3</accession>
<dbReference type="EMBL" id="LJIJ01000295">
    <property type="protein sequence ID" value="ODM99167.1"/>
    <property type="molecule type" value="Genomic_DNA"/>
</dbReference>
<proteinExistence type="predicted"/>
<dbReference type="SUPFAM" id="SSF53474">
    <property type="entry name" value="alpha/beta-Hydrolases"/>
    <property type="match status" value="1"/>
</dbReference>
<evidence type="ECO:0000256" key="1">
    <source>
        <dbReference type="ARBA" id="ARBA00023180"/>
    </source>
</evidence>
<evidence type="ECO:0000313" key="4">
    <source>
        <dbReference type="Proteomes" id="UP000094527"/>
    </source>
</evidence>
<comment type="caution">
    <text evidence="3">The sequence shown here is derived from an EMBL/GenBank/DDBJ whole genome shotgun (WGS) entry which is preliminary data.</text>
</comment>
<dbReference type="AlphaFoldDB" id="A0A1D2N1I3"/>
<dbReference type="InterPro" id="IPR002018">
    <property type="entry name" value="CarbesteraseB"/>
</dbReference>
<dbReference type="Proteomes" id="UP000094527">
    <property type="component" value="Unassembled WGS sequence"/>
</dbReference>
<evidence type="ECO:0000259" key="2">
    <source>
        <dbReference type="Pfam" id="PF00135"/>
    </source>
</evidence>
<dbReference type="Pfam" id="PF00135">
    <property type="entry name" value="COesterase"/>
    <property type="match status" value="1"/>
</dbReference>
<protein>
    <submittedName>
        <fullName evidence="3">Esterase E4</fullName>
    </submittedName>
</protein>
<dbReference type="InterPro" id="IPR050309">
    <property type="entry name" value="Type-B_Carboxylest/Lipase"/>
</dbReference>